<keyword evidence="1" id="KW-0472">Membrane</keyword>
<feature type="transmembrane region" description="Helical" evidence="1">
    <location>
        <begin position="6"/>
        <end position="25"/>
    </location>
</feature>
<dbReference type="OrthoDB" id="63581at2759"/>
<dbReference type="AlphaFoldDB" id="A0A9P0W0H8"/>
<comment type="caution">
    <text evidence="2">The sequence shown here is derived from an EMBL/GenBank/DDBJ whole genome shotgun (WGS) entry which is preliminary data.</text>
</comment>
<evidence type="ECO:0000256" key="1">
    <source>
        <dbReference type="SAM" id="Phobius"/>
    </source>
</evidence>
<keyword evidence="1" id="KW-1133">Transmembrane helix</keyword>
<reference evidence="2" key="1">
    <citation type="submission" date="2022-03" db="EMBL/GenBank/DDBJ databases">
        <authorList>
            <person name="Legras J.-L."/>
            <person name="Devillers H."/>
            <person name="Grondin C."/>
        </authorList>
    </citation>
    <scope>NUCLEOTIDE SEQUENCE</scope>
    <source>
        <strain evidence="2">CLIB 1423</strain>
    </source>
</reference>
<dbReference type="EMBL" id="CAKXYY010000021">
    <property type="protein sequence ID" value="CAH2355055.1"/>
    <property type="molecule type" value="Genomic_DNA"/>
</dbReference>
<sequence length="78" mass="8764">MDIVYNIVGSFLGVILSSSYDAWIVKRSKKNRLRQVREVVIEDYDDDDTGIELGGVTGGRDLENGFVSINREDLPESK</sequence>
<keyword evidence="3" id="KW-1185">Reference proteome</keyword>
<accession>A0A9P0W0H8</accession>
<protein>
    <submittedName>
        <fullName evidence="2">Uncharacterized protein</fullName>
    </submittedName>
</protein>
<name>A0A9P0W0H8_9ASCO</name>
<gene>
    <name evidence="2" type="ORF">CLIB1423_21S00804</name>
</gene>
<organism evidence="2 3">
    <name type="scientific">[Candida] railenensis</name>
    <dbReference type="NCBI Taxonomy" id="45579"/>
    <lineage>
        <taxon>Eukaryota</taxon>
        <taxon>Fungi</taxon>
        <taxon>Dikarya</taxon>
        <taxon>Ascomycota</taxon>
        <taxon>Saccharomycotina</taxon>
        <taxon>Pichiomycetes</taxon>
        <taxon>Debaryomycetaceae</taxon>
        <taxon>Kurtzmaniella</taxon>
    </lineage>
</organism>
<evidence type="ECO:0000313" key="3">
    <source>
        <dbReference type="Proteomes" id="UP000837801"/>
    </source>
</evidence>
<keyword evidence="1" id="KW-0812">Transmembrane</keyword>
<proteinExistence type="predicted"/>
<dbReference type="Proteomes" id="UP000837801">
    <property type="component" value="Unassembled WGS sequence"/>
</dbReference>
<evidence type="ECO:0000313" key="2">
    <source>
        <dbReference type="EMBL" id="CAH2355055.1"/>
    </source>
</evidence>